<organism evidence="8 9">
    <name type="scientific">Lynx canadensis</name>
    <name type="common">Canada lynx</name>
    <name type="synonym">Felis canadensis</name>
    <dbReference type="NCBI Taxonomy" id="61383"/>
    <lineage>
        <taxon>Eukaryota</taxon>
        <taxon>Metazoa</taxon>
        <taxon>Chordata</taxon>
        <taxon>Craniata</taxon>
        <taxon>Vertebrata</taxon>
        <taxon>Euteleostomi</taxon>
        <taxon>Mammalia</taxon>
        <taxon>Eutheria</taxon>
        <taxon>Laurasiatheria</taxon>
        <taxon>Carnivora</taxon>
        <taxon>Feliformia</taxon>
        <taxon>Felidae</taxon>
        <taxon>Felinae</taxon>
        <taxon>Lynx</taxon>
    </lineage>
</organism>
<keyword evidence="6" id="KW-0391">Immunity</keyword>
<dbReference type="InterPro" id="IPR036179">
    <property type="entry name" value="Ig-like_dom_sf"/>
</dbReference>
<reference evidence="8" key="1">
    <citation type="submission" date="2025-08" db="UniProtKB">
        <authorList>
            <consortium name="Ensembl"/>
        </authorList>
    </citation>
    <scope>IDENTIFICATION</scope>
</reference>
<dbReference type="GO" id="GO:0019814">
    <property type="term" value="C:immunoglobulin complex"/>
    <property type="evidence" value="ECO:0007669"/>
    <property type="project" value="UniProtKB-KW"/>
</dbReference>
<feature type="domain" description="Ig-like" evidence="7">
    <location>
        <begin position="4"/>
        <end position="84"/>
    </location>
</feature>
<comment type="subcellular location">
    <subcellularLocation>
        <location evidence="1">Cell membrane</location>
    </subcellularLocation>
</comment>
<evidence type="ECO:0000313" key="8">
    <source>
        <dbReference type="Ensembl" id="ENSLCNP00005023038.1"/>
    </source>
</evidence>
<dbReference type="Ensembl" id="ENSLCNT00005025741.1">
    <property type="protein sequence ID" value="ENSLCNP00005023038.1"/>
    <property type="gene ID" value="ENSLCNG00005014994.1"/>
</dbReference>
<reference evidence="8" key="2">
    <citation type="submission" date="2025-09" db="UniProtKB">
        <authorList>
            <consortium name="Ensembl"/>
        </authorList>
    </citation>
    <scope>IDENTIFICATION</scope>
</reference>
<evidence type="ECO:0000313" key="9">
    <source>
        <dbReference type="Proteomes" id="UP000472241"/>
    </source>
</evidence>
<dbReference type="FunFam" id="2.60.40.10:FF:000442">
    <property type="entry name" value="Immunoglobulin lambda variable 2-8"/>
    <property type="match status" value="1"/>
</dbReference>
<keyword evidence="3" id="KW-0472">Membrane</keyword>
<protein>
    <recommendedName>
        <fullName evidence="7">Ig-like domain-containing protein</fullName>
    </recommendedName>
</protein>
<keyword evidence="6" id="KW-1280">Immunoglobulin</keyword>
<dbReference type="InterPro" id="IPR013106">
    <property type="entry name" value="Ig_V-set"/>
</dbReference>
<dbReference type="AlphaFoldDB" id="A0A667H789"/>
<dbReference type="InterPro" id="IPR050150">
    <property type="entry name" value="IgV_Light_Chain"/>
</dbReference>
<dbReference type="InterPro" id="IPR003599">
    <property type="entry name" value="Ig_sub"/>
</dbReference>
<accession>A0A667H789</accession>
<dbReference type="InterPro" id="IPR013783">
    <property type="entry name" value="Ig-like_fold"/>
</dbReference>
<evidence type="ECO:0000256" key="4">
    <source>
        <dbReference type="ARBA" id="ARBA00023157"/>
    </source>
</evidence>
<dbReference type="SMART" id="SM00409">
    <property type="entry name" value="IG"/>
    <property type="match status" value="1"/>
</dbReference>
<keyword evidence="6" id="KW-1064">Adaptive immunity</keyword>
<comment type="subunit">
    <text evidence="5">Immunoglobulins are composed of two identical heavy chains and two identical light chains; disulfide-linked.</text>
</comment>
<dbReference type="GO" id="GO:0005886">
    <property type="term" value="C:plasma membrane"/>
    <property type="evidence" value="ECO:0007669"/>
    <property type="project" value="UniProtKB-SubCell"/>
</dbReference>
<dbReference type="PANTHER" id="PTHR23267">
    <property type="entry name" value="IMMUNOGLOBULIN LIGHT CHAIN"/>
    <property type="match status" value="1"/>
</dbReference>
<keyword evidence="4" id="KW-1015">Disulfide bond</keyword>
<evidence type="ECO:0000256" key="2">
    <source>
        <dbReference type="ARBA" id="ARBA00022475"/>
    </source>
</evidence>
<dbReference type="PROSITE" id="PS50835">
    <property type="entry name" value="IG_LIKE"/>
    <property type="match status" value="1"/>
</dbReference>
<evidence type="ECO:0000256" key="5">
    <source>
        <dbReference type="ARBA" id="ARBA00038737"/>
    </source>
</evidence>
<evidence type="ECO:0000256" key="6">
    <source>
        <dbReference type="ARBA" id="ARBA00043265"/>
    </source>
</evidence>
<name>A0A667H789_LYNCA</name>
<dbReference type="SMART" id="SM00406">
    <property type="entry name" value="IGv"/>
    <property type="match status" value="1"/>
</dbReference>
<dbReference type="Gene3D" id="2.60.40.10">
    <property type="entry name" value="Immunoglobulins"/>
    <property type="match status" value="1"/>
</dbReference>
<dbReference type="GO" id="GO:0005576">
    <property type="term" value="C:extracellular region"/>
    <property type="evidence" value="ECO:0007669"/>
    <property type="project" value="UniProtKB-ARBA"/>
</dbReference>
<evidence type="ECO:0000259" key="7">
    <source>
        <dbReference type="PROSITE" id="PS50835"/>
    </source>
</evidence>
<evidence type="ECO:0000256" key="1">
    <source>
        <dbReference type="ARBA" id="ARBA00004236"/>
    </source>
</evidence>
<keyword evidence="2" id="KW-1003">Cell membrane</keyword>
<dbReference type="InterPro" id="IPR007110">
    <property type="entry name" value="Ig-like_dom"/>
</dbReference>
<dbReference type="SUPFAM" id="SSF48726">
    <property type="entry name" value="Immunoglobulin"/>
    <property type="match status" value="1"/>
</dbReference>
<evidence type="ECO:0000256" key="3">
    <source>
        <dbReference type="ARBA" id="ARBA00023136"/>
    </source>
</evidence>
<proteinExistence type="predicted"/>
<keyword evidence="9" id="KW-1185">Reference proteome</keyword>
<dbReference type="Proteomes" id="UP000472241">
    <property type="component" value="Unplaced"/>
</dbReference>
<dbReference type="Pfam" id="PF07686">
    <property type="entry name" value="V-set"/>
    <property type="match status" value="1"/>
</dbReference>
<sequence>QSGPNQPSSVSGALGQRVTISCTGVGSWVGWYQQIPGMAPKTIIYDNNNRPSGVPDRFSGSKSGSTATLTITGLQTDDEADYYCASWDDNASPVYGGNNLLNSLSTMTSFNAFYQTVTMWVRVSIQGFEGHR</sequence>